<accession>A0ABQ7TCD9</accession>
<comment type="caution">
    <text evidence="2">The sequence shown here is derived from an EMBL/GenBank/DDBJ whole genome shotgun (WGS) entry which is preliminary data.</text>
</comment>
<dbReference type="Proteomes" id="UP000826234">
    <property type="component" value="Unassembled WGS sequence"/>
</dbReference>
<evidence type="ECO:0000313" key="3">
    <source>
        <dbReference type="Proteomes" id="UP000826234"/>
    </source>
</evidence>
<dbReference type="InterPro" id="IPR043444">
    <property type="entry name" value="TESPA1-like"/>
</dbReference>
<dbReference type="Pfam" id="PF14722">
    <property type="entry name" value="KRAP_IP3R_bind"/>
    <property type="match status" value="1"/>
</dbReference>
<evidence type="ECO:0000313" key="2">
    <source>
        <dbReference type="EMBL" id="KAH0627202.1"/>
    </source>
</evidence>
<dbReference type="InterPro" id="IPR029325">
    <property type="entry name" value="ITPR-bd"/>
</dbReference>
<feature type="domain" description="ITPR-interacting" evidence="1">
    <location>
        <begin position="1"/>
        <end position="57"/>
    </location>
</feature>
<keyword evidence="3" id="KW-1185">Reference proteome</keyword>
<dbReference type="PANTHER" id="PTHR17469:SF14">
    <property type="entry name" value="PROTEIN ITPRID1"/>
    <property type="match status" value="1"/>
</dbReference>
<organism evidence="2 3">
    <name type="scientific">Phrynosoma platyrhinos</name>
    <name type="common">Desert horned lizard</name>
    <dbReference type="NCBI Taxonomy" id="52577"/>
    <lineage>
        <taxon>Eukaryota</taxon>
        <taxon>Metazoa</taxon>
        <taxon>Chordata</taxon>
        <taxon>Craniata</taxon>
        <taxon>Vertebrata</taxon>
        <taxon>Euteleostomi</taxon>
        <taxon>Lepidosauria</taxon>
        <taxon>Squamata</taxon>
        <taxon>Bifurcata</taxon>
        <taxon>Unidentata</taxon>
        <taxon>Episquamata</taxon>
        <taxon>Toxicofera</taxon>
        <taxon>Iguania</taxon>
        <taxon>Phrynosomatidae</taxon>
        <taxon>Phrynosomatinae</taxon>
        <taxon>Phrynosoma</taxon>
    </lineage>
</organism>
<dbReference type="PANTHER" id="PTHR17469">
    <property type="entry name" value="SPERM SPECIFIC ANTIGEN 2-RELATED"/>
    <property type="match status" value="1"/>
</dbReference>
<reference evidence="2 3" key="1">
    <citation type="journal article" date="2022" name="Gigascience">
        <title>A chromosome-level genome assembly and annotation of the desert horned lizard, Phrynosoma platyrhinos, provides insight into chromosomal rearrangements among reptiles.</title>
        <authorList>
            <person name="Koochekian N."/>
            <person name="Ascanio A."/>
            <person name="Farleigh K."/>
            <person name="Card D.C."/>
            <person name="Schield D.R."/>
            <person name="Castoe T.A."/>
            <person name="Jezkova T."/>
        </authorList>
    </citation>
    <scope>NUCLEOTIDE SEQUENCE [LARGE SCALE GENOMIC DNA]</scope>
    <source>
        <strain evidence="2">NK-2021</strain>
    </source>
</reference>
<protein>
    <recommendedName>
        <fullName evidence="1">ITPR-interacting domain-containing protein</fullName>
    </recommendedName>
</protein>
<dbReference type="EMBL" id="JAIPUX010000521">
    <property type="protein sequence ID" value="KAH0627202.1"/>
    <property type="molecule type" value="Genomic_DNA"/>
</dbReference>
<proteinExistence type="predicted"/>
<sequence>MEVLDHVTSAFSSLLNDVSALQQKSEGRNREKTAVDSVKEKPVFTQTKRRRIGQLLRKASRQTSMQGSQAYRSVGPCKAKEDCCPAADVDSTVLVSLKEELFPSEEMEEAMTVIHLPQARVSKTWALPHLPIKQPHFPSCSEMALKDRPRKEPNLLSRALKMNLPGEILLKALQNAEM</sequence>
<evidence type="ECO:0000259" key="1">
    <source>
        <dbReference type="Pfam" id="PF14722"/>
    </source>
</evidence>
<gene>
    <name evidence="2" type="ORF">JD844_002676</name>
</gene>
<name>A0ABQ7TCD9_PHRPL</name>